<dbReference type="Pfam" id="PF21366">
    <property type="entry name" value="TRAFD1-XIAF1_ZnF"/>
    <property type="match status" value="1"/>
</dbReference>
<evidence type="ECO:0000259" key="6">
    <source>
        <dbReference type="Pfam" id="PF21366"/>
    </source>
</evidence>
<evidence type="ECO:0000256" key="5">
    <source>
        <dbReference type="SAM" id="Phobius"/>
    </source>
</evidence>
<evidence type="ECO:0000313" key="8">
    <source>
        <dbReference type="Proteomes" id="UP001085076"/>
    </source>
</evidence>
<evidence type="ECO:0000313" key="7">
    <source>
        <dbReference type="EMBL" id="KAJ0988990.1"/>
    </source>
</evidence>
<dbReference type="PANTHER" id="PTHR16295:SF10">
    <property type="entry name" value="EXPRESSED PROTEIN"/>
    <property type="match status" value="1"/>
</dbReference>
<keyword evidence="5" id="KW-0472">Membrane</keyword>
<comment type="caution">
    <text evidence="7">The sequence shown here is derived from an EMBL/GenBank/DDBJ whole genome shotgun (WGS) entry which is preliminary data.</text>
</comment>
<dbReference type="EMBL" id="JAGGNH010000001">
    <property type="protein sequence ID" value="KAJ0988990.1"/>
    <property type="molecule type" value="Genomic_DNA"/>
</dbReference>
<keyword evidence="3" id="KW-0862">Zinc</keyword>
<evidence type="ECO:0000256" key="4">
    <source>
        <dbReference type="SAM" id="MobiDB-lite"/>
    </source>
</evidence>
<keyword evidence="8" id="KW-1185">Reference proteome</keyword>
<accession>A0A9D5DDT9</accession>
<keyword evidence="5" id="KW-0812">Transmembrane</keyword>
<evidence type="ECO:0000256" key="2">
    <source>
        <dbReference type="ARBA" id="ARBA00022771"/>
    </source>
</evidence>
<dbReference type="InterPro" id="IPR013083">
    <property type="entry name" value="Znf_RING/FYVE/PHD"/>
</dbReference>
<name>A0A9D5DDT9_9LILI</name>
<sequence>MKKLDHHPRIPPRFPEPLLIHLPLGFQHEDPLNLEIDLLGGFMATTIPSDLVKTACAHCGREIPTSNIDLHYVHCSRNLQKCTICGDMIPIKLADEHYHENHAPIDCSLCGEAVEREAWTLHKGERCLQRIVTCEYCEFPLPAVDLFKHQEICGNRTEHCQTCNRYVRLREQITHETQCHGNLNGTAESSRDARPAEREEDVRRRQPQNSPRRQIFFTVAITGMAVLIGSIFLQQAREPQQ</sequence>
<evidence type="ECO:0000256" key="1">
    <source>
        <dbReference type="ARBA" id="ARBA00022723"/>
    </source>
</evidence>
<dbReference type="Proteomes" id="UP001085076">
    <property type="component" value="Miscellaneous, Linkage group lg01"/>
</dbReference>
<keyword evidence="1" id="KW-0479">Metal-binding</keyword>
<dbReference type="PANTHER" id="PTHR16295">
    <property type="entry name" value="TRAF-TYPE ZINC FINGER PROTEIN-RELATED"/>
    <property type="match status" value="1"/>
</dbReference>
<dbReference type="GO" id="GO:0008270">
    <property type="term" value="F:zinc ion binding"/>
    <property type="evidence" value="ECO:0007669"/>
    <property type="project" value="UniProtKB-KW"/>
</dbReference>
<gene>
    <name evidence="7" type="ORF">J5N97_007346</name>
</gene>
<keyword evidence="5" id="KW-1133">Transmembrane helix</keyword>
<feature type="region of interest" description="Disordered" evidence="4">
    <location>
        <begin position="180"/>
        <end position="209"/>
    </location>
</feature>
<dbReference type="OrthoDB" id="193703at2759"/>
<reference evidence="7" key="2">
    <citation type="journal article" date="2022" name="Hortic Res">
        <title>The genome of Dioscorea zingiberensis sheds light on the biosynthesis, origin and evolution of the medicinally important diosgenin saponins.</title>
        <authorList>
            <person name="Li Y."/>
            <person name="Tan C."/>
            <person name="Li Z."/>
            <person name="Guo J."/>
            <person name="Li S."/>
            <person name="Chen X."/>
            <person name="Wang C."/>
            <person name="Dai X."/>
            <person name="Yang H."/>
            <person name="Song W."/>
            <person name="Hou L."/>
            <person name="Xu J."/>
            <person name="Tong Z."/>
            <person name="Xu A."/>
            <person name="Yuan X."/>
            <person name="Wang W."/>
            <person name="Yang Q."/>
            <person name="Chen L."/>
            <person name="Sun Z."/>
            <person name="Wang K."/>
            <person name="Pan B."/>
            <person name="Chen J."/>
            <person name="Bao Y."/>
            <person name="Liu F."/>
            <person name="Qi X."/>
            <person name="Gang D.R."/>
            <person name="Wen J."/>
            <person name="Li J."/>
        </authorList>
    </citation>
    <scope>NUCLEOTIDE SEQUENCE</scope>
    <source>
        <strain evidence="7">Dzin_1.0</strain>
    </source>
</reference>
<feature type="compositionally biased region" description="Basic and acidic residues" evidence="4">
    <location>
        <begin position="189"/>
        <end position="204"/>
    </location>
</feature>
<organism evidence="7 8">
    <name type="scientific">Dioscorea zingiberensis</name>
    <dbReference type="NCBI Taxonomy" id="325984"/>
    <lineage>
        <taxon>Eukaryota</taxon>
        <taxon>Viridiplantae</taxon>
        <taxon>Streptophyta</taxon>
        <taxon>Embryophyta</taxon>
        <taxon>Tracheophyta</taxon>
        <taxon>Spermatophyta</taxon>
        <taxon>Magnoliopsida</taxon>
        <taxon>Liliopsida</taxon>
        <taxon>Dioscoreales</taxon>
        <taxon>Dioscoreaceae</taxon>
        <taxon>Dioscorea</taxon>
    </lineage>
</organism>
<dbReference type="AlphaFoldDB" id="A0A9D5DDT9"/>
<dbReference type="InterPro" id="IPR051986">
    <property type="entry name" value="Innate_Immune_Apopt_Reg"/>
</dbReference>
<dbReference type="GO" id="GO:0005739">
    <property type="term" value="C:mitochondrion"/>
    <property type="evidence" value="ECO:0007669"/>
    <property type="project" value="TreeGrafter"/>
</dbReference>
<dbReference type="InterPro" id="IPR049439">
    <property type="entry name" value="TRAFD1-XIAF1_Znf"/>
</dbReference>
<feature type="domain" description="TRAFD1/XAF1 zinc finger" evidence="6">
    <location>
        <begin position="146"/>
        <end position="179"/>
    </location>
</feature>
<feature type="transmembrane region" description="Helical" evidence="5">
    <location>
        <begin position="215"/>
        <end position="233"/>
    </location>
</feature>
<dbReference type="Gene3D" id="3.30.40.10">
    <property type="entry name" value="Zinc/RING finger domain, C3HC4 (zinc finger)"/>
    <property type="match status" value="2"/>
</dbReference>
<proteinExistence type="predicted"/>
<keyword evidence="2" id="KW-0863">Zinc-finger</keyword>
<reference evidence="7" key="1">
    <citation type="submission" date="2021-03" db="EMBL/GenBank/DDBJ databases">
        <authorList>
            <person name="Li Z."/>
            <person name="Yang C."/>
        </authorList>
    </citation>
    <scope>NUCLEOTIDE SEQUENCE</scope>
    <source>
        <strain evidence="7">Dzin_1.0</strain>
        <tissue evidence="7">Leaf</tissue>
    </source>
</reference>
<evidence type="ECO:0000256" key="3">
    <source>
        <dbReference type="ARBA" id="ARBA00022833"/>
    </source>
</evidence>
<protein>
    <recommendedName>
        <fullName evidence="6">TRAFD1/XAF1 zinc finger domain-containing protein</fullName>
    </recommendedName>
</protein>